<feature type="signal peptide" evidence="2">
    <location>
        <begin position="1"/>
        <end position="22"/>
    </location>
</feature>
<feature type="chain" id="PRO_5012005618" evidence="2">
    <location>
        <begin position="23"/>
        <end position="357"/>
    </location>
</feature>
<dbReference type="GO" id="GO:0052689">
    <property type="term" value="F:carboxylic ester hydrolase activity"/>
    <property type="evidence" value="ECO:0007669"/>
    <property type="project" value="UniProtKB-ARBA"/>
</dbReference>
<evidence type="ECO:0000256" key="1">
    <source>
        <dbReference type="ARBA" id="ARBA00022801"/>
    </source>
</evidence>
<dbReference type="SUPFAM" id="SSF53474">
    <property type="entry name" value="alpha/beta-Hydrolases"/>
    <property type="match status" value="1"/>
</dbReference>
<keyword evidence="1 3" id="KW-0378">Hydrolase</keyword>
<dbReference type="PIRSF" id="PIRSF031982">
    <property type="entry name" value="UCP031982_abhydr"/>
    <property type="match status" value="1"/>
</dbReference>
<sequence>MKTWRHSLAAFLLLVSALPVLAAEQVGVRQIEVQSPARGKALSVTIWYPAEAGGAETLMGNSRIFAGTPAFVGASPAAGRHPLILLSHGSGARVETMAWLAKPLVEAGFIVAGPNHPGTTSGDSTPADTPKLWERTEDLSRVLTALSADPQWHPFINSDQVGALGFSLGGAAVLDLVGGRVSLEAYARYCEAFPDMADCVWFAGRRSFVSGAEVTVEPLDLRTVDRTRYEQSNRDARVRFAVLVDPSMARAFDPQSLKAIDIPLLFVNQGEAGKVPVSVAADDLARLTPYGSLIHIPQAVHFSFLPECKPDGAKILRSLGDPDALCADGGTRPRSDIHKELADRVTQSFIRQFDGQR</sequence>
<keyword evidence="2" id="KW-0732">Signal</keyword>
<name>A0A1Q9ADC6_9HYPH</name>
<evidence type="ECO:0000313" key="3">
    <source>
        <dbReference type="EMBL" id="OLP52917.1"/>
    </source>
</evidence>
<comment type="caution">
    <text evidence="3">The sequence shown here is derived from an EMBL/GenBank/DDBJ whole genome shotgun (WGS) entry which is preliminary data.</text>
</comment>
<proteinExistence type="predicted"/>
<evidence type="ECO:0000256" key="2">
    <source>
        <dbReference type="SAM" id="SignalP"/>
    </source>
</evidence>
<dbReference type="InterPro" id="IPR029058">
    <property type="entry name" value="AB_hydrolase_fold"/>
</dbReference>
<evidence type="ECO:0000313" key="4">
    <source>
        <dbReference type="Proteomes" id="UP000186143"/>
    </source>
</evidence>
<dbReference type="InterPro" id="IPR050261">
    <property type="entry name" value="FrsA_esterase"/>
</dbReference>
<dbReference type="PANTHER" id="PTHR22946:SF9">
    <property type="entry name" value="POLYKETIDE TRANSFERASE AF380"/>
    <property type="match status" value="1"/>
</dbReference>
<accession>A0A1Q9ADC6</accession>
<organism evidence="3 4">
    <name type="scientific">Xaviernesmea rhizosphaerae</name>
    <dbReference type="NCBI Taxonomy" id="1672749"/>
    <lineage>
        <taxon>Bacteria</taxon>
        <taxon>Pseudomonadati</taxon>
        <taxon>Pseudomonadota</taxon>
        <taxon>Alphaproteobacteria</taxon>
        <taxon>Hyphomicrobiales</taxon>
        <taxon>Rhizobiaceae</taxon>
        <taxon>Rhizobium/Agrobacterium group</taxon>
        <taxon>Xaviernesmea</taxon>
    </lineage>
</organism>
<dbReference type="Proteomes" id="UP000186143">
    <property type="component" value="Unassembled WGS sequence"/>
</dbReference>
<dbReference type="Gene3D" id="3.40.50.1820">
    <property type="entry name" value="alpha/beta hydrolase"/>
    <property type="match status" value="1"/>
</dbReference>
<dbReference type="STRING" id="1672749.BJF92_17870"/>
<dbReference type="EMBL" id="MKIO01000041">
    <property type="protein sequence ID" value="OLP52917.1"/>
    <property type="molecule type" value="Genomic_DNA"/>
</dbReference>
<reference evidence="3 4" key="1">
    <citation type="submission" date="2016-09" db="EMBL/GenBank/DDBJ databases">
        <title>Rhizobium sp. nov., a novel species isolated from the rice rhizosphere.</title>
        <authorList>
            <person name="Zhao J."/>
            <person name="Zhang X."/>
        </authorList>
    </citation>
    <scope>NUCLEOTIDE SEQUENCE [LARGE SCALE GENOMIC DNA]</scope>
    <source>
        <strain evidence="3 4">MH17</strain>
    </source>
</reference>
<dbReference type="AlphaFoldDB" id="A0A1Q9ADC6"/>
<dbReference type="PANTHER" id="PTHR22946">
    <property type="entry name" value="DIENELACTONE HYDROLASE DOMAIN-CONTAINING PROTEIN-RELATED"/>
    <property type="match status" value="1"/>
</dbReference>
<dbReference type="OrthoDB" id="9814760at2"/>
<protein>
    <submittedName>
        <fullName evidence="3">Dienelactone hydrolase</fullName>
    </submittedName>
</protein>
<dbReference type="InterPro" id="IPR016986">
    <property type="entry name" value="UCP031982_abhydr"/>
</dbReference>
<gene>
    <name evidence="3" type="ORF">BJF92_17870</name>
</gene>